<proteinExistence type="predicted"/>
<evidence type="ECO:0000313" key="2">
    <source>
        <dbReference type="Proteomes" id="UP001499933"/>
    </source>
</evidence>
<name>A0ABN2RJU9_9MICO</name>
<organism evidence="1 2">
    <name type="scientific">Microbacterium deminutum</name>
    <dbReference type="NCBI Taxonomy" id="344164"/>
    <lineage>
        <taxon>Bacteria</taxon>
        <taxon>Bacillati</taxon>
        <taxon>Actinomycetota</taxon>
        <taxon>Actinomycetes</taxon>
        <taxon>Micrococcales</taxon>
        <taxon>Microbacteriaceae</taxon>
        <taxon>Microbacterium</taxon>
    </lineage>
</organism>
<comment type="caution">
    <text evidence="1">The sequence shown here is derived from an EMBL/GenBank/DDBJ whole genome shotgun (WGS) entry which is preliminary data.</text>
</comment>
<accession>A0ABN2RJU9</accession>
<reference evidence="1 2" key="1">
    <citation type="journal article" date="2019" name="Int. J. Syst. Evol. Microbiol.">
        <title>The Global Catalogue of Microorganisms (GCM) 10K type strain sequencing project: providing services to taxonomists for standard genome sequencing and annotation.</title>
        <authorList>
            <consortium name="The Broad Institute Genomics Platform"/>
            <consortium name="The Broad Institute Genome Sequencing Center for Infectious Disease"/>
            <person name="Wu L."/>
            <person name="Ma J."/>
        </authorList>
    </citation>
    <scope>NUCLEOTIDE SEQUENCE [LARGE SCALE GENOMIC DNA]</scope>
    <source>
        <strain evidence="1 2">JCM 14901</strain>
    </source>
</reference>
<protein>
    <recommendedName>
        <fullName evidence="3">Minor tail protein</fullName>
    </recommendedName>
</protein>
<dbReference type="Proteomes" id="UP001499933">
    <property type="component" value="Unassembled WGS sequence"/>
</dbReference>
<keyword evidence="2" id="KW-1185">Reference proteome</keyword>
<sequence>MSAGMMDEVEAFIEMNIARTPPFPLRSPEGLRARADAVRNHAKTAYGLISEAGVDVRGLDELAKQGADARHARTEKERLRAIEASAAAGNWLSEHHPVMPDDPGATDLVIDQVTFIRTFGAGDLLTDWNISSLHSWARYRLHASSETVEHVGQGRLSFFILWRNPSTRAIVASVGPRIIVNAYVAVEAEWQGVADWFFGGSEARGTVRVRTTVWAMWDPSVSGVVSDVILGSAGATGGFFGGDDSISLAVNQWVPGTGFSVPGHASILIEVSLLTDYNVTNGSLDLDAASGDFQIWLPFLRIRTV</sequence>
<dbReference type="EMBL" id="BAAAOG010000013">
    <property type="protein sequence ID" value="GAA1970394.1"/>
    <property type="molecule type" value="Genomic_DNA"/>
</dbReference>
<evidence type="ECO:0000313" key="1">
    <source>
        <dbReference type="EMBL" id="GAA1970394.1"/>
    </source>
</evidence>
<gene>
    <name evidence="1" type="ORF">GCM10009776_36800</name>
</gene>
<evidence type="ECO:0008006" key="3">
    <source>
        <dbReference type="Google" id="ProtNLM"/>
    </source>
</evidence>
<dbReference type="RefSeq" id="WP_344097521.1">
    <property type="nucleotide sequence ID" value="NZ_BAAAOG010000013.1"/>
</dbReference>